<dbReference type="SMART" id="SM00646">
    <property type="entry name" value="Ami_3"/>
    <property type="match status" value="1"/>
</dbReference>
<name>A0A975ZMK1_9RHOB</name>
<dbReference type="Pfam" id="PF01520">
    <property type="entry name" value="Amidase_3"/>
    <property type="match status" value="1"/>
</dbReference>
<dbReference type="EMBL" id="FNYY01000003">
    <property type="protein sequence ID" value="SEJ03504.1"/>
    <property type="molecule type" value="Genomic_DNA"/>
</dbReference>
<evidence type="ECO:0000313" key="6">
    <source>
        <dbReference type="EMBL" id="SEJ03504.1"/>
    </source>
</evidence>
<dbReference type="CDD" id="cd02696">
    <property type="entry name" value="MurNAc-LAA"/>
    <property type="match status" value="1"/>
</dbReference>
<protein>
    <recommendedName>
        <fullName evidence="2">N-acetylmuramoyl-L-alanine amidase</fullName>
        <ecNumber evidence="2">3.5.1.28</ecNumber>
    </recommendedName>
</protein>
<evidence type="ECO:0000256" key="1">
    <source>
        <dbReference type="ARBA" id="ARBA00001561"/>
    </source>
</evidence>
<dbReference type="PANTHER" id="PTHR30404:SF0">
    <property type="entry name" value="N-ACETYLMURAMOYL-L-ALANINE AMIDASE AMIC"/>
    <property type="match status" value="1"/>
</dbReference>
<feature type="signal peptide" evidence="4">
    <location>
        <begin position="1"/>
        <end position="22"/>
    </location>
</feature>
<dbReference type="Gene3D" id="2.60.40.3500">
    <property type="match status" value="1"/>
</dbReference>
<proteinExistence type="predicted"/>
<feature type="domain" description="MurNAc-LAA" evidence="5">
    <location>
        <begin position="233"/>
        <end position="388"/>
    </location>
</feature>
<sequence>MSRHLLSACAFALALFTAQAPAQEFGALARIDAEDSGIARGGDLTLEFALSQGVPWRAYTLTEPDRLILDFQEVDWTGLTAEAFASNHLAAVRFGALRPGWSRFVAELAAPLAVRTAALEVDDATAAATLRVTLDRTDRADFDAAVGAVPSARWVLPEPALRAETTGVPDVLTVVLDPGHGGIDPGALRGGYRESDLVLQLARDVKEALLRAGGINVVMTREEDHFVSLEARVAIARRAGAHLFISLHADALEEGVAHGASVYMLSDTATDEATAALAERHDRSDLLAGVDLTGSDDEVAEILMDLARQDNGPRSHMLAKAMVRAIDDSVGEIHKRPLREAGFSVLKAADIPSVLVEVGFLSTDRDLENLQDPEWRAKMARGIRDGILAWSLADATIAPLRRK</sequence>
<comment type="catalytic activity">
    <reaction evidence="1">
        <text>Hydrolyzes the link between N-acetylmuramoyl residues and L-amino acid residues in certain cell-wall glycopeptides.</text>
        <dbReference type="EC" id="3.5.1.28"/>
    </reaction>
</comment>
<dbReference type="GO" id="GO:0009253">
    <property type="term" value="P:peptidoglycan catabolic process"/>
    <property type="evidence" value="ECO:0007669"/>
    <property type="project" value="InterPro"/>
</dbReference>
<comment type="caution">
    <text evidence="6">The sequence shown here is derived from an EMBL/GenBank/DDBJ whole genome shotgun (WGS) entry which is preliminary data.</text>
</comment>
<keyword evidence="3" id="KW-0378">Hydrolase</keyword>
<dbReference type="AlphaFoldDB" id="A0A975ZMK1"/>
<gene>
    <name evidence="6" type="ORF">SAMN04487940_10322</name>
</gene>
<dbReference type="InterPro" id="IPR050695">
    <property type="entry name" value="N-acetylmuramoyl_amidase_3"/>
</dbReference>
<evidence type="ECO:0000256" key="3">
    <source>
        <dbReference type="ARBA" id="ARBA00022801"/>
    </source>
</evidence>
<dbReference type="RefSeq" id="WP_074835482.1">
    <property type="nucleotide sequence ID" value="NZ_FNYY01000003.1"/>
</dbReference>
<dbReference type="Gene3D" id="3.40.630.40">
    <property type="entry name" value="Zn-dependent exopeptidases"/>
    <property type="match status" value="1"/>
</dbReference>
<dbReference type="EC" id="3.5.1.28" evidence="2"/>
<dbReference type="PANTHER" id="PTHR30404">
    <property type="entry name" value="N-ACETYLMURAMOYL-L-ALANINE AMIDASE"/>
    <property type="match status" value="1"/>
</dbReference>
<dbReference type="SUPFAM" id="SSF53187">
    <property type="entry name" value="Zn-dependent exopeptidases"/>
    <property type="match status" value="1"/>
</dbReference>
<accession>A0A975ZMK1</accession>
<evidence type="ECO:0000259" key="5">
    <source>
        <dbReference type="SMART" id="SM00646"/>
    </source>
</evidence>
<dbReference type="Proteomes" id="UP000182932">
    <property type="component" value="Unassembled WGS sequence"/>
</dbReference>
<reference evidence="6 7" key="1">
    <citation type="submission" date="2016-10" db="EMBL/GenBank/DDBJ databases">
        <authorList>
            <person name="Varghese N."/>
            <person name="Submissions S."/>
        </authorList>
    </citation>
    <scope>NUCLEOTIDE SEQUENCE [LARGE SCALE GENOMIC DNA]</scope>
    <source>
        <strain evidence="6 7">FF3</strain>
    </source>
</reference>
<evidence type="ECO:0000313" key="7">
    <source>
        <dbReference type="Proteomes" id="UP000182932"/>
    </source>
</evidence>
<keyword evidence="4" id="KW-0732">Signal</keyword>
<dbReference type="GO" id="GO:0008745">
    <property type="term" value="F:N-acetylmuramoyl-L-alanine amidase activity"/>
    <property type="evidence" value="ECO:0007669"/>
    <property type="project" value="UniProtKB-EC"/>
</dbReference>
<evidence type="ECO:0000256" key="2">
    <source>
        <dbReference type="ARBA" id="ARBA00011901"/>
    </source>
</evidence>
<evidence type="ECO:0000256" key="4">
    <source>
        <dbReference type="SAM" id="SignalP"/>
    </source>
</evidence>
<dbReference type="GeneID" id="80817382"/>
<keyword evidence="7" id="KW-1185">Reference proteome</keyword>
<feature type="chain" id="PRO_5037631721" description="N-acetylmuramoyl-L-alanine amidase" evidence="4">
    <location>
        <begin position="23"/>
        <end position="403"/>
    </location>
</feature>
<dbReference type="InterPro" id="IPR002508">
    <property type="entry name" value="MurNAc-LAA_cat"/>
</dbReference>
<dbReference type="GO" id="GO:0030288">
    <property type="term" value="C:outer membrane-bounded periplasmic space"/>
    <property type="evidence" value="ECO:0007669"/>
    <property type="project" value="TreeGrafter"/>
</dbReference>
<organism evidence="6 7">
    <name type="scientific">Marinovum algicola</name>
    <dbReference type="NCBI Taxonomy" id="42444"/>
    <lineage>
        <taxon>Bacteria</taxon>
        <taxon>Pseudomonadati</taxon>
        <taxon>Pseudomonadota</taxon>
        <taxon>Alphaproteobacteria</taxon>
        <taxon>Rhodobacterales</taxon>
        <taxon>Roseobacteraceae</taxon>
        <taxon>Marinovum</taxon>
    </lineage>
</organism>